<sequence>MGALESGGDLMAHVSPEPASCYSGAVCDRKCRYRRGAHTDELRIYASLSNVGYRHARVNQGATGYACYDYRLAKTVTVNGIENFWRHLKWSINGTHTSVSAKHLNS</sequence>
<evidence type="ECO:0000313" key="2">
    <source>
        <dbReference type="EMBL" id="MXP36005.1"/>
    </source>
</evidence>
<accession>A0A6I4UE72</accession>
<reference evidence="2 3" key="1">
    <citation type="submission" date="2019-12" db="EMBL/GenBank/DDBJ databases">
        <title>Genomic-based taxomic classification of the family Erythrobacteraceae.</title>
        <authorList>
            <person name="Xu L."/>
        </authorList>
    </citation>
    <scope>NUCLEOTIDE SEQUENCE [LARGE SCALE GENOMIC DNA]</scope>
    <source>
        <strain evidence="2 3">CGMCC 1.8703</strain>
    </source>
</reference>
<dbReference type="EMBL" id="WTYG01000002">
    <property type="protein sequence ID" value="MXP36005.1"/>
    <property type="molecule type" value="Genomic_DNA"/>
</dbReference>
<dbReference type="Pfam" id="PF12762">
    <property type="entry name" value="DDE_Tnp_IS1595"/>
    <property type="match status" value="1"/>
</dbReference>
<feature type="domain" description="ISXO2-like transposase" evidence="1">
    <location>
        <begin position="38"/>
        <end position="105"/>
    </location>
</feature>
<dbReference type="AlphaFoldDB" id="A0A6I4UE72"/>
<comment type="caution">
    <text evidence="2">The sequence shown here is derived from an EMBL/GenBank/DDBJ whole genome shotgun (WGS) entry which is preliminary data.</text>
</comment>
<organism evidence="2 3">
    <name type="scientific">Qipengyuania citrea</name>
    <dbReference type="NCBI Taxonomy" id="225971"/>
    <lineage>
        <taxon>Bacteria</taxon>
        <taxon>Pseudomonadati</taxon>
        <taxon>Pseudomonadota</taxon>
        <taxon>Alphaproteobacteria</taxon>
        <taxon>Sphingomonadales</taxon>
        <taxon>Erythrobacteraceae</taxon>
        <taxon>Qipengyuania</taxon>
    </lineage>
</organism>
<evidence type="ECO:0000259" key="1">
    <source>
        <dbReference type="Pfam" id="PF12762"/>
    </source>
</evidence>
<evidence type="ECO:0000313" key="3">
    <source>
        <dbReference type="Proteomes" id="UP000439914"/>
    </source>
</evidence>
<protein>
    <recommendedName>
        <fullName evidence="1">ISXO2-like transposase domain-containing protein</fullName>
    </recommendedName>
</protein>
<dbReference type="Proteomes" id="UP000439914">
    <property type="component" value="Unassembled WGS sequence"/>
</dbReference>
<dbReference type="InterPro" id="IPR024445">
    <property type="entry name" value="Tnp_ISXO2-like"/>
</dbReference>
<name>A0A6I4UE72_9SPHN</name>
<gene>
    <name evidence="2" type="ORF">GRI55_09490</name>
</gene>
<proteinExistence type="predicted"/>